<evidence type="ECO:0000256" key="6">
    <source>
        <dbReference type="ARBA" id="ARBA00022454"/>
    </source>
</evidence>
<dbReference type="SUPFAM" id="SSF56281">
    <property type="entry name" value="Metallo-hydrolase/oxidoreductase"/>
    <property type="match status" value="1"/>
</dbReference>
<evidence type="ECO:0000256" key="15">
    <source>
        <dbReference type="ARBA" id="ARBA00042738"/>
    </source>
</evidence>
<feature type="compositionally biased region" description="Basic and acidic residues" evidence="16">
    <location>
        <begin position="402"/>
        <end position="416"/>
    </location>
</feature>
<evidence type="ECO:0000256" key="1">
    <source>
        <dbReference type="ARBA" id="ARBA00001526"/>
    </source>
</evidence>
<dbReference type="GO" id="GO:0000781">
    <property type="term" value="C:chromosome, telomeric region"/>
    <property type="evidence" value="ECO:0007669"/>
    <property type="project" value="UniProtKB-SubCell"/>
</dbReference>
<sequence length="488" mass="54155">MNGLHIPGTPLVVDYWRQKNVPPRALFFLSHLHADHTCGTNVKLALPHSLHSTDGTCDFFPSQVELEIGESRLLHVVGPTEKVSVSVTVLDANHCPGSAMFLFEGYFGRILYTGDFRYSPTMSALSQLIQSRPVDLLYLDNTYCHKSCTFPPRETVTEEIINLIRGNKDGMTILGLHTLGKEDLLVAIAKSLGVWVGVAPGRYETLRLIEAENVFTTTSTAACEGSSLSYCPEEWDAACKYFAFLNEKRDFSRRLTVTPEDEDSVLVVLPTCIFSGDSAPPTPTHPSIKVVPYSDHSSFKELVEFVGVVKPRCIRPIVRSFSGNKSEILSSRCDMSVFDHLLDPTPLTSYEVPALISQLFAVGCQDNRPRPSSSVPSVRRSLEERSHGRRRKRASGVNFLSPRKESHDHHVTEVEAAKGNGSLATEDGNGSHDPRVTQDGNGISHDRHVTVSMRKSEDNVEHMINTTAQDLPSETERTLPVKTRERMQ</sequence>
<feature type="region of interest" description="Disordered" evidence="16">
    <location>
        <begin position="366"/>
        <end position="444"/>
    </location>
</feature>
<comment type="subcellular location">
    <subcellularLocation>
        <location evidence="3">Chromosome</location>
        <location evidence="3">Telomere</location>
    </subcellularLocation>
    <subcellularLocation>
        <location evidence="2">Nucleus</location>
    </subcellularLocation>
</comment>
<reference evidence="18" key="1">
    <citation type="submission" date="2023-03" db="EMBL/GenBank/DDBJ databases">
        <authorList>
            <person name="Steffen K."/>
            <person name="Cardenas P."/>
        </authorList>
    </citation>
    <scope>NUCLEOTIDE SEQUENCE</scope>
</reference>
<dbReference type="GO" id="GO:0003684">
    <property type="term" value="F:damaged DNA binding"/>
    <property type="evidence" value="ECO:0007669"/>
    <property type="project" value="TreeGrafter"/>
</dbReference>
<evidence type="ECO:0000256" key="10">
    <source>
        <dbReference type="ARBA" id="ARBA00022895"/>
    </source>
</evidence>
<comment type="caution">
    <text evidence="18">The sequence shown here is derived from an EMBL/GenBank/DDBJ whole genome shotgun (WGS) entry which is preliminary data.</text>
</comment>
<evidence type="ECO:0000256" key="7">
    <source>
        <dbReference type="ARBA" id="ARBA00022722"/>
    </source>
</evidence>
<dbReference type="PANTHER" id="PTHR23240:SF26">
    <property type="entry name" value="5' EXONUCLEASE APOLLO"/>
    <property type="match status" value="1"/>
</dbReference>
<dbReference type="InterPro" id="IPR036866">
    <property type="entry name" value="RibonucZ/Hydroxyglut_hydro"/>
</dbReference>
<keyword evidence="12" id="KW-0539">Nucleus</keyword>
<evidence type="ECO:0000256" key="11">
    <source>
        <dbReference type="ARBA" id="ARBA00023204"/>
    </source>
</evidence>
<dbReference type="PANTHER" id="PTHR23240">
    <property type="entry name" value="DNA CROSS-LINK REPAIR PROTEIN PSO2/SNM1-RELATED"/>
    <property type="match status" value="1"/>
</dbReference>
<evidence type="ECO:0000256" key="14">
    <source>
        <dbReference type="ARBA" id="ARBA00041693"/>
    </source>
</evidence>
<keyword evidence="8" id="KW-0227">DNA damage</keyword>
<evidence type="ECO:0000256" key="2">
    <source>
        <dbReference type="ARBA" id="ARBA00004123"/>
    </source>
</evidence>
<dbReference type="AlphaFoldDB" id="A0AA35U2H5"/>
<dbReference type="Gene3D" id="3.40.50.12650">
    <property type="match status" value="1"/>
</dbReference>
<dbReference type="EMBL" id="CASHTH010004453">
    <property type="protein sequence ID" value="CAI8057517.1"/>
    <property type="molecule type" value="Genomic_DNA"/>
</dbReference>
<keyword evidence="6" id="KW-0158">Chromosome</keyword>
<evidence type="ECO:0000256" key="4">
    <source>
        <dbReference type="ARBA" id="ARBA00010304"/>
    </source>
</evidence>
<evidence type="ECO:0000256" key="13">
    <source>
        <dbReference type="ARBA" id="ARBA00039555"/>
    </source>
</evidence>
<comment type="catalytic activity">
    <reaction evidence="1">
        <text>a beta-lactam + H2O = a substituted beta-amino acid</text>
        <dbReference type="Rhea" id="RHEA:20401"/>
        <dbReference type="ChEBI" id="CHEBI:15377"/>
        <dbReference type="ChEBI" id="CHEBI:35627"/>
        <dbReference type="ChEBI" id="CHEBI:140347"/>
        <dbReference type="EC" id="3.5.2.6"/>
    </reaction>
</comment>
<comment type="similarity">
    <text evidence="4">Belongs to the DNA repair metallo-beta-lactamase (DRMBL) family.</text>
</comment>
<dbReference type="GO" id="GO:0035312">
    <property type="term" value="F:5'-3' DNA exonuclease activity"/>
    <property type="evidence" value="ECO:0007669"/>
    <property type="project" value="TreeGrafter"/>
</dbReference>
<organism evidence="18 19">
    <name type="scientific">Geodia barretti</name>
    <name type="common">Barrett's horny sponge</name>
    <dbReference type="NCBI Taxonomy" id="519541"/>
    <lineage>
        <taxon>Eukaryota</taxon>
        <taxon>Metazoa</taxon>
        <taxon>Porifera</taxon>
        <taxon>Demospongiae</taxon>
        <taxon>Heteroscleromorpha</taxon>
        <taxon>Tetractinellida</taxon>
        <taxon>Astrophorina</taxon>
        <taxon>Geodiidae</taxon>
        <taxon>Geodia</taxon>
    </lineage>
</organism>
<evidence type="ECO:0000256" key="3">
    <source>
        <dbReference type="ARBA" id="ARBA00004574"/>
    </source>
</evidence>
<dbReference type="InterPro" id="IPR011084">
    <property type="entry name" value="DRMBL"/>
</dbReference>
<dbReference type="Pfam" id="PF07522">
    <property type="entry name" value="DRMBL"/>
    <property type="match status" value="1"/>
</dbReference>
<feature type="compositionally biased region" description="Basic and acidic residues" evidence="16">
    <location>
        <begin position="474"/>
        <end position="488"/>
    </location>
</feature>
<feature type="region of interest" description="Disordered" evidence="16">
    <location>
        <begin position="466"/>
        <end position="488"/>
    </location>
</feature>
<dbReference type="EC" id="3.5.2.6" evidence="5"/>
<keyword evidence="9" id="KW-0378">Hydrolase</keyword>
<evidence type="ECO:0000313" key="18">
    <source>
        <dbReference type="EMBL" id="CAI8057517.1"/>
    </source>
</evidence>
<keyword evidence="7" id="KW-0540">Nuclease</keyword>
<dbReference type="GO" id="GO:0036297">
    <property type="term" value="P:interstrand cross-link repair"/>
    <property type="evidence" value="ECO:0007669"/>
    <property type="project" value="TreeGrafter"/>
</dbReference>
<evidence type="ECO:0000256" key="9">
    <source>
        <dbReference type="ARBA" id="ARBA00022801"/>
    </source>
</evidence>
<dbReference type="Gene3D" id="3.60.15.10">
    <property type="entry name" value="Ribonuclease Z/Hydroxyacylglutathione hydrolase-like"/>
    <property type="match status" value="1"/>
</dbReference>
<keyword evidence="10" id="KW-0779">Telomere</keyword>
<dbReference type="GO" id="GO:0000723">
    <property type="term" value="P:telomere maintenance"/>
    <property type="evidence" value="ECO:0007669"/>
    <property type="project" value="TreeGrafter"/>
</dbReference>
<dbReference type="GO" id="GO:0006303">
    <property type="term" value="P:double-strand break repair via nonhomologous end joining"/>
    <property type="evidence" value="ECO:0007669"/>
    <property type="project" value="TreeGrafter"/>
</dbReference>
<keyword evidence="19" id="KW-1185">Reference proteome</keyword>
<proteinExistence type="inferred from homology"/>
<name>A0AA35U2H5_GEOBA</name>
<feature type="compositionally biased region" description="Low complexity" evidence="16">
    <location>
        <begin position="370"/>
        <end position="379"/>
    </location>
</feature>
<gene>
    <name evidence="18" type="ORF">GBAR_LOCUS31355</name>
</gene>
<dbReference type="Proteomes" id="UP001174909">
    <property type="component" value="Unassembled WGS sequence"/>
</dbReference>
<evidence type="ECO:0000256" key="12">
    <source>
        <dbReference type="ARBA" id="ARBA00023242"/>
    </source>
</evidence>
<feature type="domain" description="DNA repair metallo-beta-lactamase" evidence="17">
    <location>
        <begin position="260"/>
        <end position="319"/>
    </location>
</feature>
<keyword evidence="11" id="KW-0234">DNA repair</keyword>
<evidence type="ECO:0000259" key="17">
    <source>
        <dbReference type="Pfam" id="PF07522"/>
    </source>
</evidence>
<dbReference type="GO" id="GO:0008800">
    <property type="term" value="F:beta-lactamase activity"/>
    <property type="evidence" value="ECO:0007669"/>
    <property type="project" value="UniProtKB-EC"/>
</dbReference>
<evidence type="ECO:0000256" key="16">
    <source>
        <dbReference type="SAM" id="MobiDB-lite"/>
    </source>
</evidence>
<protein>
    <recommendedName>
        <fullName evidence="13">5' exonuclease Apollo</fullName>
        <ecNumber evidence="5">3.5.2.6</ecNumber>
    </recommendedName>
    <alternativeName>
        <fullName evidence="14">DNA cross-link repair 1B protein</fullName>
    </alternativeName>
    <alternativeName>
        <fullName evidence="15">SNM1 homolog B</fullName>
    </alternativeName>
</protein>
<keyword evidence="18" id="KW-0269">Exonuclease</keyword>
<accession>A0AA35U2H5</accession>
<evidence type="ECO:0000256" key="5">
    <source>
        <dbReference type="ARBA" id="ARBA00012865"/>
    </source>
</evidence>
<evidence type="ECO:0000256" key="8">
    <source>
        <dbReference type="ARBA" id="ARBA00022763"/>
    </source>
</evidence>
<dbReference type="GO" id="GO:0005634">
    <property type="term" value="C:nucleus"/>
    <property type="evidence" value="ECO:0007669"/>
    <property type="project" value="UniProtKB-SubCell"/>
</dbReference>
<evidence type="ECO:0000313" key="19">
    <source>
        <dbReference type="Proteomes" id="UP001174909"/>
    </source>
</evidence>